<dbReference type="Proteomes" id="UP001595833">
    <property type="component" value="Unassembled WGS sequence"/>
</dbReference>
<comment type="caution">
    <text evidence="2">The sequence shown here is derived from an EMBL/GenBank/DDBJ whole genome shotgun (WGS) entry which is preliminary data.</text>
</comment>
<keyword evidence="3" id="KW-1185">Reference proteome</keyword>
<feature type="transmembrane region" description="Helical" evidence="1">
    <location>
        <begin position="42"/>
        <end position="63"/>
    </location>
</feature>
<gene>
    <name evidence="2" type="ORF">ACFPFM_11085</name>
</gene>
<keyword evidence="1" id="KW-0472">Membrane</keyword>
<dbReference type="RefSeq" id="WP_344041578.1">
    <property type="nucleotide sequence ID" value="NZ_BAAAKE010000029.1"/>
</dbReference>
<sequence length="66" mass="6678">MMDNHTVVKVLLIALAMLIGVVVGVFSGILSRVSGAHLAVAIRHGGIAFGGTVTLAIVIITALELG</sequence>
<feature type="transmembrane region" description="Helical" evidence="1">
    <location>
        <begin position="6"/>
        <end position="30"/>
    </location>
</feature>
<reference evidence="3" key="1">
    <citation type="journal article" date="2019" name="Int. J. Syst. Evol. Microbiol.">
        <title>The Global Catalogue of Microorganisms (GCM) 10K type strain sequencing project: providing services to taxonomists for standard genome sequencing and annotation.</title>
        <authorList>
            <consortium name="The Broad Institute Genomics Platform"/>
            <consortium name="The Broad Institute Genome Sequencing Center for Infectious Disease"/>
            <person name="Wu L."/>
            <person name="Ma J."/>
        </authorList>
    </citation>
    <scope>NUCLEOTIDE SEQUENCE [LARGE SCALE GENOMIC DNA]</scope>
    <source>
        <strain evidence="3">KCTC 12848</strain>
    </source>
</reference>
<evidence type="ECO:0000256" key="1">
    <source>
        <dbReference type="SAM" id="Phobius"/>
    </source>
</evidence>
<dbReference type="EMBL" id="JBHSJB010000010">
    <property type="protein sequence ID" value="MFC5054301.1"/>
    <property type="molecule type" value="Genomic_DNA"/>
</dbReference>
<protein>
    <submittedName>
        <fullName evidence="2">Uncharacterized protein</fullName>
    </submittedName>
</protein>
<accession>A0ABV9XVN2</accession>
<keyword evidence="1" id="KW-1133">Transmembrane helix</keyword>
<keyword evidence="1" id="KW-0812">Transmembrane</keyword>
<organism evidence="2 3">
    <name type="scientific">Saccharothrix xinjiangensis</name>
    <dbReference type="NCBI Taxonomy" id="204798"/>
    <lineage>
        <taxon>Bacteria</taxon>
        <taxon>Bacillati</taxon>
        <taxon>Actinomycetota</taxon>
        <taxon>Actinomycetes</taxon>
        <taxon>Pseudonocardiales</taxon>
        <taxon>Pseudonocardiaceae</taxon>
        <taxon>Saccharothrix</taxon>
    </lineage>
</organism>
<evidence type="ECO:0000313" key="2">
    <source>
        <dbReference type="EMBL" id="MFC5054301.1"/>
    </source>
</evidence>
<name>A0ABV9XVN2_9PSEU</name>
<evidence type="ECO:0000313" key="3">
    <source>
        <dbReference type="Proteomes" id="UP001595833"/>
    </source>
</evidence>
<proteinExistence type="predicted"/>